<protein>
    <submittedName>
        <fullName evidence="1">Uncharacterized protein</fullName>
    </submittedName>
</protein>
<sequence length="157" mass="17824">MLSRLFDFTHHSNRLVPIKQLLNNRGYLHIVHCSKTGRLGVQIVWVCPVLLYNHSGSQQIVNGYLRQERGTACSNKEAPDTWVFHISNWKGQSMADLSKVLLSAYGKFVIALNSNELASLDKPVDIACLGQEAERKQHDRFGKPLNYRQSITTIFTL</sequence>
<keyword evidence="2" id="KW-1185">Reference proteome</keyword>
<evidence type="ECO:0000313" key="2">
    <source>
        <dbReference type="Proteomes" id="UP000243686"/>
    </source>
</evidence>
<name>A0A1S8XBV2_OPIVI</name>
<reference evidence="1 2" key="1">
    <citation type="submission" date="2015-03" db="EMBL/GenBank/DDBJ databases">
        <title>Draft genome of the nematode, Opisthorchis viverrini.</title>
        <authorList>
            <person name="Mitreva M."/>
        </authorList>
    </citation>
    <scope>NUCLEOTIDE SEQUENCE [LARGE SCALE GENOMIC DNA]</scope>
    <source>
        <strain evidence="1">Khon Kaen</strain>
    </source>
</reference>
<gene>
    <name evidence="1" type="ORF">X801_00176</name>
</gene>
<accession>A0A1S8XBV2</accession>
<proteinExistence type="predicted"/>
<evidence type="ECO:0000313" key="1">
    <source>
        <dbReference type="EMBL" id="OON23913.1"/>
    </source>
</evidence>
<dbReference type="AlphaFoldDB" id="A0A1S8XBV2"/>
<organism evidence="1 2">
    <name type="scientific">Opisthorchis viverrini</name>
    <name type="common">Southeast Asian liver fluke</name>
    <dbReference type="NCBI Taxonomy" id="6198"/>
    <lineage>
        <taxon>Eukaryota</taxon>
        <taxon>Metazoa</taxon>
        <taxon>Spiralia</taxon>
        <taxon>Lophotrochozoa</taxon>
        <taxon>Platyhelminthes</taxon>
        <taxon>Trematoda</taxon>
        <taxon>Digenea</taxon>
        <taxon>Opisthorchiida</taxon>
        <taxon>Opisthorchiata</taxon>
        <taxon>Opisthorchiidae</taxon>
        <taxon>Opisthorchis</taxon>
    </lineage>
</organism>
<dbReference type="EMBL" id="KV891474">
    <property type="protein sequence ID" value="OON23913.1"/>
    <property type="molecule type" value="Genomic_DNA"/>
</dbReference>
<dbReference type="Proteomes" id="UP000243686">
    <property type="component" value="Unassembled WGS sequence"/>
</dbReference>